<dbReference type="RefSeq" id="WP_318751435.1">
    <property type="nucleotide sequence ID" value="NZ_CP132508.1"/>
</dbReference>
<feature type="domain" description="D-isomer specific 2-hydroxyacid dehydrogenase catalytic" evidence="4">
    <location>
        <begin position="38"/>
        <end position="349"/>
    </location>
</feature>
<organism evidence="6 7">
    <name type="scientific">Thermaerobacter composti</name>
    <dbReference type="NCBI Taxonomy" id="554949"/>
    <lineage>
        <taxon>Bacteria</taxon>
        <taxon>Bacillati</taxon>
        <taxon>Bacillota</taxon>
        <taxon>Clostridia</taxon>
        <taxon>Eubacteriales</taxon>
        <taxon>Clostridiales Family XVII. Incertae Sedis</taxon>
        <taxon>Thermaerobacter</taxon>
    </lineage>
</organism>
<evidence type="ECO:0000256" key="3">
    <source>
        <dbReference type="SAM" id="MobiDB-lite"/>
    </source>
</evidence>
<comment type="similarity">
    <text evidence="1 2">Belongs to the D-isomer specific 2-hydroxyacid dehydrogenase family.</text>
</comment>
<dbReference type="InterPro" id="IPR036291">
    <property type="entry name" value="NAD(P)-bd_dom_sf"/>
</dbReference>
<name>A0ABZ0QT72_9FIRM</name>
<evidence type="ECO:0000259" key="4">
    <source>
        <dbReference type="Pfam" id="PF00389"/>
    </source>
</evidence>
<dbReference type="InterPro" id="IPR006140">
    <property type="entry name" value="D-isomer_DH_NAD-bd"/>
</dbReference>
<evidence type="ECO:0000313" key="6">
    <source>
        <dbReference type="EMBL" id="WPD20027.1"/>
    </source>
</evidence>
<dbReference type="Proteomes" id="UP001304683">
    <property type="component" value="Chromosome"/>
</dbReference>
<evidence type="ECO:0000259" key="5">
    <source>
        <dbReference type="Pfam" id="PF02826"/>
    </source>
</evidence>
<feature type="region of interest" description="Disordered" evidence="3">
    <location>
        <begin position="1"/>
        <end position="32"/>
    </location>
</feature>
<protein>
    <submittedName>
        <fullName evidence="6">Hydroxyacid dehydrogenase</fullName>
    </submittedName>
</protein>
<dbReference type="Pfam" id="PF02826">
    <property type="entry name" value="2-Hacid_dh_C"/>
    <property type="match status" value="1"/>
</dbReference>
<feature type="region of interest" description="Disordered" evidence="3">
    <location>
        <begin position="347"/>
        <end position="394"/>
    </location>
</feature>
<evidence type="ECO:0000313" key="7">
    <source>
        <dbReference type="Proteomes" id="UP001304683"/>
    </source>
</evidence>
<sequence length="394" mass="40975">MAQGPLPRDERGRAAQGHPPPPTVATGRPPAEPGRPVVLVAEFCPPEGLRALEAGGCRVVYAPDGPREPGRLRRLVRSADALLVRNQVRVDEELLAGAPRLKVVGRLGTGLDNVDGAAAARRGVAVVYAPGANARAVAEFVLAQMLALARRLPEAAAMGASGTWLRPALVGEELAHRTVGILGLGRIGQALVPLLRPLVAAVATHHPRRGPEDPGWRRLGVRWMPLDDLLAWADYLVVLLPLRPETRGLLDAARLRRLKRGARLVVTGRGGVVDERALAGLLREGHLAGAALDVRALEPPGPCDPLRGLPGVVLTPHVAGLTAEAQTRVATQVAADVLRVLRGQPPRHAAVLPSPPGPAPSPGASAVRGRGATAADAAAPAATPGTLPPRPPAR</sequence>
<feature type="domain" description="D-isomer specific 2-hydroxyacid dehydrogenase NAD-binding" evidence="5">
    <location>
        <begin position="142"/>
        <end position="319"/>
    </location>
</feature>
<keyword evidence="2" id="KW-0560">Oxidoreductase</keyword>
<evidence type="ECO:0000256" key="2">
    <source>
        <dbReference type="RuleBase" id="RU003719"/>
    </source>
</evidence>
<proteinExistence type="inferred from homology"/>
<dbReference type="PANTHER" id="PTHR42938">
    <property type="entry name" value="FORMATE DEHYDROGENASE 1"/>
    <property type="match status" value="1"/>
</dbReference>
<evidence type="ECO:0000256" key="1">
    <source>
        <dbReference type="ARBA" id="ARBA00005854"/>
    </source>
</evidence>
<feature type="compositionally biased region" description="Low complexity" evidence="3">
    <location>
        <begin position="362"/>
        <end position="385"/>
    </location>
</feature>
<dbReference type="CDD" id="cd12173">
    <property type="entry name" value="PGDH_4"/>
    <property type="match status" value="1"/>
</dbReference>
<dbReference type="SUPFAM" id="SSF51735">
    <property type="entry name" value="NAD(P)-binding Rossmann-fold domains"/>
    <property type="match status" value="1"/>
</dbReference>
<dbReference type="EMBL" id="CP132508">
    <property type="protein sequence ID" value="WPD20027.1"/>
    <property type="molecule type" value="Genomic_DNA"/>
</dbReference>
<reference evidence="6 7" key="1">
    <citation type="submission" date="2023-08" db="EMBL/GenBank/DDBJ databases">
        <title>Genome sequence of Thermaerobacter compostii strain Ins1, a spore-forming filamentous bacterium isolated from a deep geothermal reservoir.</title>
        <authorList>
            <person name="Bregnard D."/>
            <person name="Gonzalez D."/>
            <person name="Junier P."/>
        </authorList>
    </citation>
    <scope>NUCLEOTIDE SEQUENCE [LARGE SCALE GENOMIC DNA]</scope>
    <source>
        <strain evidence="6 7">Ins1</strain>
    </source>
</reference>
<accession>A0ABZ0QT72</accession>
<dbReference type="SUPFAM" id="SSF52283">
    <property type="entry name" value="Formate/glycerate dehydrogenase catalytic domain-like"/>
    <property type="match status" value="1"/>
</dbReference>
<dbReference type="PANTHER" id="PTHR42938:SF47">
    <property type="entry name" value="HYDROXYPYRUVATE REDUCTASE"/>
    <property type="match status" value="1"/>
</dbReference>
<dbReference type="InterPro" id="IPR006139">
    <property type="entry name" value="D-isomer_2_OHA_DH_cat_dom"/>
</dbReference>
<keyword evidence="7" id="KW-1185">Reference proteome</keyword>
<gene>
    <name evidence="6" type="ORF">Q5761_05135</name>
</gene>
<dbReference type="Pfam" id="PF00389">
    <property type="entry name" value="2-Hacid_dh"/>
    <property type="match status" value="1"/>
</dbReference>
<dbReference type="Gene3D" id="3.40.50.720">
    <property type="entry name" value="NAD(P)-binding Rossmann-like Domain"/>
    <property type="match status" value="2"/>
</dbReference>